<dbReference type="AlphaFoldDB" id="A0A1H8MGY7"/>
<dbReference type="Proteomes" id="UP000199372">
    <property type="component" value="Unassembled WGS sequence"/>
</dbReference>
<sequence length="291" mass="31746">MSAAEVSRNFAKAQSAAEKGPVAITHHGRERYAVLTWEDYEKLRGAAGDAHDRAIEAAHRKFMLVLDTVSEGYVSLDRDWRFNTINRAASLYFGVPREDLIGRVWTDAFPVVAGSDAERMLHRAASSGEAVDFVWSSGLFPGRRVAVKAFPLPRPEGGVAALFTNLAEQERQEEALRSASGRLAAIEGELPEWAMLTFNMDGTITSWNPAAKSLLGWAEAKVVGQSIETLYTDSDIASGAPWAEIAKAVGTGRSEIETEHLKDDGSIVRCRNIVIPMDGASGSFVKILRRL</sequence>
<feature type="domain" description="PAS" evidence="2">
    <location>
        <begin position="58"/>
        <end position="103"/>
    </location>
</feature>
<comment type="similarity">
    <text evidence="1">Belongs to the phD/YefM antitoxin family.</text>
</comment>
<dbReference type="SMART" id="SM00091">
    <property type="entry name" value="PAS"/>
    <property type="match status" value="2"/>
</dbReference>
<dbReference type="EMBL" id="FOCM01000017">
    <property type="protein sequence ID" value="SEO16672.1"/>
    <property type="molecule type" value="Genomic_DNA"/>
</dbReference>
<name>A0A1H8MGY7_9RHOB</name>
<protein>
    <submittedName>
        <fullName evidence="3">PAS domain S-box-containing protein</fullName>
    </submittedName>
</protein>
<organism evidence="3 4">
    <name type="scientific">Palleronia pelagia</name>
    <dbReference type="NCBI Taxonomy" id="387096"/>
    <lineage>
        <taxon>Bacteria</taxon>
        <taxon>Pseudomonadati</taxon>
        <taxon>Pseudomonadota</taxon>
        <taxon>Alphaproteobacteria</taxon>
        <taxon>Rhodobacterales</taxon>
        <taxon>Roseobacteraceae</taxon>
        <taxon>Palleronia</taxon>
    </lineage>
</organism>
<dbReference type="NCBIfam" id="TIGR00229">
    <property type="entry name" value="sensory_box"/>
    <property type="match status" value="1"/>
</dbReference>
<dbReference type="PROSITE" id="PS50112">
    <property type="entry name" value="PAS"/>
    <property type="match status" value="2"/>
</dbReference>
<dbReference type="Gene3D" id="3.30.450.20">
    <property type="entry name" value="PAS domain"/>
    <property type="match status" value="2"/>
</dbReference>
<dbReference type="SUPFAM" id="SSF143120">
    <property type="entry name" value="YefM-like"/>
    <property type="match status" value="1"/>
</dbReference>
<dbReference type="Gene3D" id="3.40.1620.10">
    <property type="entry name" value="YefM-like domain"/>
    <property type="match status" value="1"/>
</dbReference>
<proteinExistence type="inferred from homology"/>
<dbReference type="PANTHER" id="PTHR44757">
    <property type="entry name" value="DIGUANYLATE CYCLASE DGCP"/>
    <property type="match status" value="1"/>
</dbReference>
<dbReference type="Pfam" id="PF08448">
    <property type="entry name" value="PAS_4"/>
    <property type="match status" value="1"/>
</dbReference>
<dbReference type="SUPFAM" id="SSF55785">
    <property type="entry name" value="PYP-like sensor domain (PAS domain)"/>
    <property type="match status" value="2"/>
</dbReference>
<dbReference type="Pfam" id="PF13426">
    <property type="entry name" value="PAS_9"/>
    <property type="match status" value="1"/>
</dbReference>
<dbReference type="InterPro" id="IPR036165">
    <property type="entry name" value="YefM-like_sf"/>
</dbReference>
<evidence type="ECO:0000313" key="3">
    <source>
        <dbReference type="EMBL" id="SEO16672.1"/>
    </source>
</evidence>
<gene>
    <name evidence="3" type="ORF">SAMN04488011_11713</name>
</gene>
<reference evidence="4" key="1">
    <citation type="submission" date="2016-10" db="EMBL/GenBank/DDBJ databases">
        <authorList>
            <person name="Varghese N."/>
            <person name="Submissions S."/>
        </authorList>
    </citation>
    <scope>NUCLEOTIDE SEQUENCE [LARGE SCALE GENOMIC DNA]</scope>
    <source>
        <strain evidence="4">DSM 26893</strain>
    </source>
</reference>
<dbReference type="PANTHER" id="PTHR44757:SF2">
    <property type="entry name" value="BIOFILM ARCHITECTURE MAINTENANCE PROTEIN MBAA"/>
    <property type="match status" value="1"/>
</dbReference>
<dbReference type="InterPro" id="IPR035965">
    <property type="entry name" value="PAS-like_dom_sf"/>
</dbReference>
<accession>A0A1H8MGY7</accession>
<keyword evidence="4" id="KW-1185">Reference proteome</keyword>
<dbReference type="InterPro" id="IPR013656">
    <property type="entry name" value="PAS_4"/>
</dbReference>
<dbReference type="CDD" id="cd00130">
    <property type="entry name" value="PAS"/>
    <property type="match status" value="2"/>
</dbReference>
<evidence type="ECO:0000259" key="2">
    <source>
        <dbReference type="PROSITE" id="PS50112"/>
    </source>
</evidence>
<evidence type="ECO:0000313" key="4">
    <source>
        <dbReference type="Proteomes" id="UP000199372"/>
    </source>
</evidence>
<dbReference type="RefSeq" id="WP_175481795.1">
    <property type="nucleotide sequence ID" value="NZ_FOCM01000017.1"/>
</dbReference>
<evidence type="ECO:0000256" key="1">
    <source>
        <dbReference type="ARBA" id="ARBA00009981"/>
    </source>
</evidence>
<dbReference type="InterPro" id="IPR052155">
    <property type="entry name" value="Biofilm_reg_signaling"/>
</dbReference>
<dbReference type="InterPro" id="IPR000014">
    <property type="entry name" value="PAS"/>
</dbReference>
<feature type="domain" description="PAS" evidence="2">
    <location>
        <begin position="195"/>
        <end position="234"/>
    </location>
</feature>